<evidence type="ECO:0000313" key="6">
    <source>
        <dbReference type="Proteomes" id="UP000612055"/>
    </source>
</evidence>
<organism evidence="5 6">
    <name type="scientific">Edaphochlamys debaryana</name>
    <dbReference type="NCBI Taxonomy" id="47281"/>
    <lineage>
        <taxon>Eukaryota</taxon>
        <taxon>Viridiplantae</taxon>
        <taxon>Chlorophyta</taxon>
        <taxon>core chlorophytes</taxon>
        <taxon>Chlorophyceae</taxon>
        <taxon>CS clade</taxon>
        <taxon>Chlamydomonadales</taxon>
        <taxon>Chlamydomonadales incertae sedis</taxon>
        <taxon>Edaphochlamys</taxon>
    </lineage>
</organism>
<gene>
    <name evidence="5" type="ORF">HYH03_004730</name>
</gene>
<evidence type="ECO:0000256" key="3">
    <source>
        <dbReference type="SAM" id="SignalP"/>
    </source>
</evidence>
<keyword evidence="2" id="KW-0808">Transferase</keyword>
<comment type="caution">
    <text evidence="5">The sequence shown here is derived from an EMBL/GenBank/DDBJ whole genome shotgun (WGS) entry which is preliminary data.</text>
</comment>
<dbReference type="OrthoDB" id="541052at2759"/>
<dbReference type="EMBL" id="JAEHOE010000015">
    <property type="protein sequence ID" value="KAG2497139.1"/>
    <property type="molecule type" value="Genomic_DNA"/>
</dbReference>
<dbReference type="SMART" id="SM00672">
    <property type="entry name" value="CAP10"/>
    <property type="match status" value="1"/>
</dbReference>
<keyword evidence="6" id="KW-1185">Reference proteome</keyword>
<proteinExistence type="inferred from homology"/>
<dbReference type="InterPro" id="IPR006598">
    <property type="entry name" value="CAP10"/>
</dbReference>
<protein>
    <recommendedName>
        <fullName evidence="4">Glycosyl transferase CAP10 domain-containing protein</fullName>
    </recommendedName>
</protein>
<feature type="chain" id="PRO_5032433296" description="Glycosyl transferase CAP10 domain-containing protein" evidence="3">
    <location>
        <begin position="18"/>
        <end position="451"/>
    </location>
</feature>
<dbReference type="InterPro" id="IPR051091">
    <property type="entry name" value="O-Glucosyltr/Glycosyltrsf_90"/>
</dbReference>
<evidence type="ECO:0000313" key="5">
    <source>
        <dbReference type="EMBL" id="KAG2497139.1"/>
    </source>
</evidence>
<keyword evidence="3" id="KW-0732">Signal</keyword>
<evidence type="ECO:0000259" key="4">
    <source>
        <dbReference type="SMART" id="SM00672"/>
    </source>
</evidence>
<reference evidence="5" key="1">
    <citation type="journal article" date="2020" name="bioRxiv">
        <title>Comparative genomics of Chlamydomonas.</title>
        <authorList>
            <person name="Craig R.J."/>
            <person name="Hasan A.R."/>
            <person name="Ness R.W."/>
            <person name="Keightley P.D."/>
        </authorList>
    </citation>
    <scope>NUCLEOTIDE SEQUENCE</scope>
    <source>
        <strain evidence="5">CCAP 11/70</strain>
    </source>
</reference>
<comment type="similarity">
    <text evidence="1">Belongs to the glycosyltransferase 90 family.</text>
</comment>
<dbReference type="PANTHER" id="PTHR12203">
    <property type="entry name" value="KDEL LYS-ASP-GLU-LEU CONTAINING - RELATED"/>
    <property type="match status" value="1"/>
</dbReference>
<name>A0A836C2Z7_9CHLO</name>
<feature type="signal peptide" evidence="3">
    <location>
        <begin position="1"/>
        <end position="17"/>
    </location>
</feature>
<dbReference type="AlphaFoldDB" id="A0A836C2Z7"/>
<dbReference type="PANTHER" id="PTHR12203:SF35">
    <property type="entry name" value="PROTEIN O-GLUCOSYLTRANSFERASE 1"/>
    <property type="match status" value="1"/>
</dbReference>
<evidence type="ECO:0000256" key="2">
    <source>
        <dbReference type="ARBA" id="ARBA00022679"/>
    </source>
</evidence>
<dbReference type="GO" id="GO:0016740">
    <property type="term" value="F:transferase activity"/>
    <property type="evidence" value="ECO:0007669"/>
    <property type="project" value="UniProtKB-KW"/>
</dbReference>
<sequence>MRAIWFLCSILAIVTEGLRYKVDDREAVDPNDVPVTHLPVGAVHVSEAEWAQFLEENLEPDLAPWKVKAPLRADYVWNLKDDLYKRGGPLPGVWRVVLVWKNKLYWVERDHVQSVGSAPQDASDQIKSFGIRVTRWLTRGHLQLPDVLFMINVEDNRPRWCGPKQECVVPLISLGKTMDHEGNDTDILVPQLFFGDNTFYYHPWELKKDVAYFRGVPFCSGYWWNVSDTCLVACPRTYLAWRSDLDARTNRTPSYLDVGIVEPATLPWVNDTQGELYQKMKGCQPDSIPTVPRVGMWRHARYKYLLQLEGITFSCRLSQLLMTNSLVLFQRQPFVEYFYRSLRPWVHYVPFWTAKAHSRGDWNSLDDVYGVIDGLRRREQQDPKEVHRMVAAANAFATKFTTSYGRARYLKDALTAYKDLFPDMDQYLAQFVEGLKANGTWTSTGGQEPTS</sequence>
<dbReference type="Pfam" id="PF05686">
    <property type="entry name" value="Glyco_transf_90"/>
    <property type="match status" value="1"/>
</dbReference>
<dbReference type="Proteomes" id="UP000612055">
    <property type="component" value="Unassembled WGS sequence"/>
</dbReference>
<accession>A0A836C2Z7</accession>
<feature type="domain" description="Glycosyl transferase CAP10" evidence="4">
    <location>
        <begin position="143"/>
        <end position="418"/>
    </location>
</feature>
<evidence type="ECO:0000256" key="1">
    <source>
        <dbReference type="ARBA" id="ARBA00010118"/>
    </source>
</evidence>